<keyword evidence="3" id="KW-1185">Reference proteome</keyword>
<proteinExistence type="predicted"/>
<accession>A0ABY1CJV7</accession>
<sequence>MVGKIINRIKCLVTNKEFISRFIVSTIYSLIATIAIWFIFNRLPDEYRNLN</sequence>
<organism evidence="2 3">
    <name type="scientific">Lacrimispora sphenoides JCM 1415</name>
    <dbReference type="NCBI Taxonomy" id="1297793"/>
    <lineage>
        <taxon>Bacteria</taxon>
        <taxon>Bacillati</taxon>
        <taxon>Bacillota</taxon>
        <taxon>Clostridia</taxon>
        <taxon>Lachnospirales</taxon>
        <taxon>Lachnospiraceae</taxon>
        <taxon>Lacrimispora</taxon>
    </lineage>
</organism>
<gene>
    <name evidence="2" type="ORF">SAMN02745906_4772</name>
</gene>
<reference evidence="2 3" key="1">
    <citation type="submission" date="2016-10" db="EMBL/GenBank/DDBJ databases">
        <authorList>
            <person name="Varghese N."/>
            <person name="Submissions S."/>
        </authorList>
    </citation>
    <scope>NUCLEOTIDE SEQUENCE [LARGE SCALE GENOMIC DNA]</scope>
    <source>
        <strain evidence="2 3">ATCC 19403</strain>
    </source>
</reference>
<evidence type="ECO:0000313" key="2">
    <source>
        <dbReference type="EMBL" id="SEU08261.1"/>
    </source>
</evidence>
<dbReference type="EMBL" id="LT630003">
    <property type="protein sequence ID" value="SEU08261.1"/>
    <property type="molecule type" value="Genomic_DNA"/>
</dbReference>
<keyword evidence="1" id="KW-0812">Transmembrane</keyword>
<name>A0ABY1CJV7_9FIRM</name>
<dbReference type="Proteomes" id="UP000198970">
    <property type="component" value="Chromosome I"/>
</dbReference>
<keyword evidence="1" id="KW-1133">Transmembrane helix</keyword>
<evidence type="ECO:0000256" key="1">
    <source>
        <dbReference type="SAM" id="Phobius"/>
    </source>
</evidence>
<protein>
    <submittedName>
        <fullName evidence="2">Uncharacterized protein</fullName>
    </submittedName>
</protein>
<keyword evidence="1" id="KW-0472">Membrane</keyword>
<evidence type="ECO:0000313" key="3">
    <source>
        <dbReference type="Proteomes" id="UP000198970"/>
    </source>
</evidence>
<feature type="transmembrane region" description="Helical" evidence="1">
    <location>
        <begin position="21"/>
        <end position="40"/>
    </location>
</feature>